<dbReference type="SUPFAM" id="SSF52200">
    <property type="entry name" value="Toll/Interleukin receptor TIR domain"/>
    <property type="match status" value="1"/>
</dbReference>
<name>A0AAN9LF18_PHACN</name>
<dbReference type="Gene3D" id="3.40.50.300">
    <property type="entry name" value="P-loop containing nucleotide triphosphate hydrolases"/>
    <property type="match status" value="1"/>
</dbReference>
<comment type="caution">
    <text evidence="6">The sequence shown here is derived from an EMBL/GenBank/DDBJ whole genome shotgun (WGS) entry which is preliminary data.</text>
</comment>
<dbReference type="GO" id="GO:0007165">
    <property type="term" value="P:signal transduction"/>
    <property type="evidence" value="ECO:0007669"/>
    <property type="project" value="InterPro"/>
</dbReference>
<keyword evidence="4" id="KW-0520">NAD</keyword>
<dbReference type="AlphaFoldDB" id="A0AAN9LF18"/>
<dbReference type="InterPro" id="IPR058546">
    <property type="entry name" value="RPS4B/Roq1-like_LRR"/>
</dbReference>
<dbReference type="PRINTS" id="PR00364">
    <property type="entry name" value="DISEASERSIST"/>
</dbReference>
<evidence type="ECO:0000256" key="2">
    <source>
        <dbReference type="ARBA" id="ARBA00022737"/>
    </source>
</evidence>
<evidence type="ECO:0000313" key="7">
    <source>
        <dbReference type="Proteomes" id="UP001374584"/>
    </source>
</evidence>
<reference evidence="6 7" key="1">
    <citation type="submission" date="2024-01" db="EMBL/GenBank/DDBJ databases">
        <title>The genomes of 5 underutilized Papilionoideae crops provide insights into root nodulation and disease resistanc.</title>
        <authorList>
            <person name="Jiang F."/>
        </authorList>
    </citation>
    <scope>NUCLEOTIDE SEQUENCE [LARGE SCALE GENOMIC DNA]</scope>
    <source>
        <strain evidence="6">JINMINGXINNONG_FW02</strain>
        <tissue evidence="6">Leaves</tissue>
    </source>
</reference>
<dbReference type="InterPro" id="IPR000157">
    <property type="entry name" value="TIR_dom"/>
</dbReference>
<keyword evidence="7" id="KW-1185">Reference proteome</keyword>
<evidence type="ECO:0000256" key="4">
    <source>
        <dbReference type="ARBA" id="ARBA00023027"/>
    </source>
</evidence>
<evidence type="ECO:0000256" key="3">
    <source>
        <dbReference type="ARBA" id="ARBA00022821"/>
    </source>
</evidence>
<dbReference type="InterPro" id="IPR035897">
    <property type="entry name" value="Toll_tir_struct_dom_sf"/>
</dbReference>
<dbReference type="InterPro" id="IPR058192">
    <property type="entry name" value="WHD_ROQ1-like"/>
</dbReference>
<dbReference type="Gene3D" id="3.40.50.10140">
    <property type="entry name" value="Toll/interleukin-1 receptor homology (TIR) domain"/>
    <property type="match status" value="1"/>
</dbReference>
<dbReference type="SUPFAM" id="SSF52058">
    <property type="entry name" value="L domain-like"/>
    <property type="match status" value="1"/>
</dbReference>
<organism evidence="6 7">
    <name type="scientific">Phaseolus coccineus</name>
    <name type="common">Scarlet runner bean</name>
    <name type="synonym">Phaseolus multiflorus</name>
    <dbReference type="NCBI Taxonomy" id="3886"/>
    <lineage>
        <taxon>Eukaryota</taxon>
        <taxon>Viridiplantae</taxon>
        <taxon>Streptophyta</taxon>
        <taxon>Embryophyta</taxon>
        <taxon>Tracheophyta</taxon>
        <taxon>Spermatophyta</taxon>
        <taxon>Magnoliopsida</taxon>
        <taxon>eudicotyledons</taxon>
        <taxon>Gunneridae</taxon>
        <taxon>Pentapetalae</taxon>
        <taxon>rosids</taxon>
        <taxon>fabids</taxon>
        <taxon>Fabales</taxon>
        <taxon>Fabaceae</taxon>
        <taxon>Papilionoideae</taxon>
        <taxon>50 kb inversion clade</taxon>
        <taxon>NPAAA clade</taxon>
        <taxon>indigoferoid/millettioid clade</taxon>
        <taxon>Phaseoleae</taxon>
        <taxon>Phaseolus</taxon>
    </lineage>
</organism>
<evidence type="ECO:0000259" key="5">
    <source>
        <dbReference type="PROSITE" id="PS50104"/>
    </source>
</evidence>
<dbReference type="InterPro" id="IPR044974">
    <property type="entry name" value="Disease_R_plants"/>
</dbReference>
<dbReference type="Gene3D" id="3.80.10.10">
    <property type="entry name" value="Ribonuclease Inhibitor"/>
    <property type="match status" value="2"/>
</dbReference>
<keyword evidence="1" id="KW-0433">Leucine-rich repeat</keyword>
<dbReference type="PANTHER" id="PTHR11017">
    <property type="entry name" value="LEUCINE-RICH REPEAT-CONTAINING PROTEIN"/>
    <property type="match status" value="1"/>
</dbReference>
<dbReference type="Pfam" id="PF23282">
    <property type="entry name" value="WHD_ROQ1"/>
    <property type="match status" value="1"/>
</dbReference>
<dbReference type="Pfam" id="PF01582">
    <property type="entry name" value="TIR"/>
    <property type="match status" value="1"/>
</dbReference>
<dbReference type="GO" id="GO:0043531">
    <property type="term" value="F:ADP binding"/>
    <property type="evidence" value="ECO:0007669"/>
    <property type="project" value="InterPro"/>
</dbReference>
<feature type="domain" description="TIR" evidence="5">
    <location>
        <begin position="10"/>
        <end position="178"/>
    </location>
</feature>
<dbReference type="GO" id="GO:0006952">
    <property type="term" value="P:defense response"/>
    <property type="evidence" value="ECO:0007669"/>
    <property type="project" value="InterPro"/>
</dbReference>
<gene>
    <name evidence="6" type="ORF">VNO80_26470</name>
</gene>
<keyword evidence="2" id="KW-0677">Repeat</keyword>
<dbReference type="SUPFAM" id="SSF52540">
    <property type="entry name" value="P-loop containing nucleoside triphosphate hydrolases"/>
    <property type="match status" value="1"/>
</dbReference>
<dbReference type="PANTHER" id="PTHR11017:SF280">
    <property type="entry name" value="RESISTANCE PROTEIN (TIR-NBS-LRR CLASS), PUTATIVE-RELATED"/>
    <property type="match status" value="1"/>
</dbReference>
<keyword evidence="3" id="KW-0611">Plant defense</keyword>
<dbReference type="Pfam" id="PF23286">
    <property type="entry name" value="LRR_13"/>
    <property type="match status" value="1"/>
</dbReference>
<accession>A0AAN9LF18</accession>
<dbReference type="Proteomes" id="UP001374584">
    <property type="component" value="Unassembled WGS sequence"/>
</dbReference>
<dbReference type="InterPro" id="IPR027417">
    <property type="entry name" value="P-loop_NTPase"/>
</dbReference>
<dbReference type="FunFam" id="3.40.50.10140:FF:000007">
    <property type="entry name" value="Disease resistance protein (TIR-NBS-LRR class)"/>
    <property type="match status" value="1"/>
</dbReference>
<dbReference type="EMBL" id="JAYMYR010000010">
    <property type="protein sequence ID" value="KAK7334709.1"/>
    <property type="molecule type" value="Genomic_DNA"/>
</dbReference>
<evidence type="ECO:0000313" key="6">
    <source>
        <dbReference type="EMBL" id="KAK7334709.1"/>
    </source>
</evidence>
<evidence type="ECO:0000256" key="1">
    <source>
        <dbReference type="ARBA" id="ARBA00022614"/>
    </source>
</evidence>
<dbReference type="PROSITE" id="PS50104">
    <property type="entry name" value="TIR"/>
    <property type="match status" value="1"/>
</dbReference>
<dbReference type="Pfam" id="PF00931">
    <property type="entry name" value="NB-ARC"/>
    <property type="match status" value="1"/>
</dbReference>
<protein>
    <recommendedName>
        <fullName evidence="5">TIR domain-containing protein</fullName>
    </recommendedName>
</protein>
<sequence>MEQHSSMGKWTYDVFLNFRGEDTRFGFTGHLYNALRQRGIRTFMDHEELERGEQISATIFKAIEESRMAIVVFSKGYASSTWCLEELLKILDCKKTKKLRVYPIFYNVDPSEIRHQTGSYGEQLANHENKMRNTKEKVKNWRLALHEAANLVGWRYKDGYGYEYELITQIVDKVGISKRKLLNVDKILVGVELRIAQIELCLQISDPAVRMMGICGVGGIGKTTLAQVLYNYISQQFEGSCFLNDVRGNSAKYGLAYLQEAIISDIAGDSTKVVNENQGIPILIRKLQGKRVLLILDNVDKLEQLEYLTGECNWFGLGSRIVITSRCKDVLAAHGVENIYDVPKLDNFEAIQLLCSKVTVGPVPDYYYGVWKRAIDCSKGLPLALKYIGSDLLEKMKAVDCNLSETSIDELKIAVERYEGVCDGGEIQSIDKVSYDSLNECEKRIFLDIACFFSGEPLSYVEEILSACGFDPKYSITRLTDRSLLSITPGGSLIMHDNIKDMAMKIVQQESPLYPGKRSRLWCPQDVLHVLNENEGTDQIEVMMLVDLPQGNEVLKLSDKAFKDMKNLRILIIKDAIYSGVPQYLSNSLRVLIWSGYPSDCLPLDFLNLPSDCLILNNFKNMECLTKLDFTDCEFLTEVPDISGISDLRILHLDNCINLIKIHDSVGFLGNLEVLTATRCTGLEIIPLTFKLASLRELSFFECLRLVRFPEILCEIENLHYLNLWQTAIEELPFSIGNLRGLESLNLMECARLDKLPSSIFTLPRLTEIQADSCRKFDISVECENHAQQKLTASSNYVFLYLSSCNLTTEHLDTCLSGFASVVYLDISYNNFTVLPACIKECVHLKTILLSNCKQLQDILVIPPKLEHIDALNCTSLTSQSSSVLSNQAFHATGQKTVILPGSRIPEWFDYFSSERSITFWGRGRFPIICVCVSFGMLETPLHHFGVRLRIVINGYKSILSQRCYNWSIETDHVWLFDLTAVVNHKDLIGTFVKSDWNSVEIEMERNGCIMDEHGPTRTMGNVKCYGIHVYRQESKMEDISFTKPKKLQENSTRKRRFWIP</sequence>
<dbReference type="InterPro" id="IPR032675">
    <property type="entry name" value="LRR_dom_sf"/>
</dbReference>
<dbReference type="SMART" id="SM00255">
    <property type="entry name" value="TIR"/>
    <property type="match status" value="1"/>
</dbReference>
<dbReference type="InterPro" id="IPR002182">
    <property type="entry name" value="NB-ARC"/>
</dbReference>
<proteinExistence type="predicted"/>